<feature type="domain" description="Ketopantoate reductase N-terminal" evidence="5">
    <location>
        <begin position="3"/>
        <end position="153"/>
    </location>
</feature>
<dbReference type="Gene3D" id="1.10.1040.10">
    <property type="entry name" value="N-(1-d-carboxylethyl)-l-norvaline Dehydrogenase, domain 2"/>
    <property type="match status" value="1"/>
</dbReference>
<protein>
    <recommendedName>
        <fullName evidence="4">2-dehydropantoate 2-reductase</fullName>
        <ecNumber evidence="4">1.1.1.169</ecNumber>
    </recommendedName>
    <alternativeName>
        <fullName evidence="4">Ketopantoate reductase</fullName>
    </alternativeName>
</protein>
<reference evidence="7 8" key="1">
    <citation type="submission" date="2023-07" db="EMBL/GenBank/DDBJ databases">
        <title>Novel species in genus Planococcus.</title>
        <authorList>
            <person name="Ning S."/>
        </authorList>
    </citation>
    <scope>NUCLEOTIDE SEQUENCE [LARGE SCALE GENOMIC DNA]</scope>
    <source>
        <strain evidence="7 8">N017</strain>
    </source>
</reference>
<dbReference type="SUPFAM" id="SSF48179">
    <property type="entry name" value="6-phosphogluconate dehydrogenase C-terminal domain-like"/>
    <property type="match status" value="1"/>
</dbReference>
<dbReference type="InterPro" id="IPR008927">
    <property type="entry name" value="6-PGluconate_DH-like_C_sf"/>
</dbReference>
<gene>
    <name evidence="7" type="ORF">QWY13_11790</name>
</gene>
<evidence type="ECO:0000313" key="8">
    <source>
        <dbReference type="Proteomes" id="UP001172142"/>
    </source>
</evidence>
<dbReference type="InterPro" id="IPR013328">
    <property type="entry name" value="6PGD_dom2"/>
</dbReference>
<dbReference type="InterPro" id="IPR003710">
    <property type="entry name" value="ApbA"/>
</dbReference>
<evidence type="ECO:0000256" key="2">
    <source>
        <dbReference type="ARBA" id="ARBA00022857"/>
    </source>
</evidence>
<dbReference type="SUPFAM" id="SSF51735">
    <property type="entry name" value="NAD(P)-binding Rossmann-fold domains"/>
    <property type="match status" value="1"/>
</dbReference>
<keyword evidence="8" id="KW-1185">Reference proteome</keyword>
<evidence type="ECO:0000313" key="7">
    <source>
        <dbReference type="EMBL" id="MDN7246167.1"/>
    </source>
</evidence>
<dbReference type="EMBL" id="JAUJWU010000003">
    <property type="protein sequence ID" value="MDN7246167.1"/>
    <property type="molecule type" value="Genomic_DNA"/>
</dbReference>
<dbReference type="InterPro" id="IPR013752">
    <property type="entry name" value="KPA_reductase"/>
</dbReference>
<dbReference type="Pfam" id="PF02558">
    <property type="entry name" value="ApbA"/>
    <property type="match status" value="1"/>
</dbReference>
<dbReference type="PANTHER" id="PTHR21708">
    <property type="entry name" value="PROBABLE 2-DEHYDROPANTOATE 2-REDUCTASE"/>
    <property type="match status" value="1"/>
</dbReference>
<evidence type="ECO:0000256" key="4">
    <source>
        <dbReference type="RuleBase" id="RU362068"/>
    </source>
</evidence>
<keyword evidence="3 4" id="KW-0560">Oxidoreductase</keyword>
<dbReference type="InterPro" id="IPR036291">
    <property type="entry name" value="NAD(P)-bd_dom_sf"/>
</dbReference>
<name>A0ABT8NE69_9BACL</name>
<dbReference type="InterPro" id="IPR051402">
    <property type="entry name" value="KPR-Related"/>
</dbReference>
<proteinExistence type="inferred from homology"/>
<dbReference type="InterPro" id="IPR013332">
    <property type="entry name" value="KPR_N"/>
</dbReference>
<comment type="pathway">
    <text evidence="4">Cofactor biosynthesis; (R)-pantothenate biosynthesis; (R)-pantoate from 3-methyl-2-oxobutanoate: step 2/2.</text>
</comment>
<dbReference type="GO" id="GO:0008677">
    <property type="term" value="F:2-dehydropantoate 2-reductase activity"/>
    <property type="evidence" value="ECO:0007669"/>
    <property type="project" value="UniProtKB-EC"/>
</dbReference>
<dbReference type="NCBIfam" id="TIGR00745">
    <property type="entry name" value="apbA_panE"/>
    <property type="match status" value="1"/>
</dbReference>
<dbReference type="PANTHER" id="PTHR21708:SF26">
    <property type="entry name" value="2-DEHYDROPANTOATE 2-REDUCTASE"/>
    <property type="match status" value="1"/>
</dbReference>
<dbReference type="Gene3D" id="3.40.50.720">
    <property type="entry name" value="NAD(P)-binding Rossmann-like Domain"/>
    <property type="match status" value="1"/>
</dbReference>
<dbReference type="RefSeq" id="WP_301856760.1">
    <property type="nucleotide sequence ID" value="NZ_JAUJWU010000003.1"/>
</dbReference>
<accession>A0ABT8NE69</accession>
<comment type="function">
    <text evidence="4">Catalyzes the NADPH-dependent reduction of ketopantoate into pantoic acid.</text>
</comment>
<evidence type="ECO:0000259" key="5">
    <source>
        <dbReference type="Pfam" id="PF02558"/>
    </source>
</evidence>
<comment type="similarity">
    <text evidence="1 4">Belongs to the ketopantoate reductase family.</text>
</comment>
<sequence length="344" mass="38223">MTITIIGAGAIGGVIGAYLIRSGEEVVFIDRDKVHVDAMNKKGLTIQMKDDSFTVEAKAYTIEEFLAAKLPVETIFLAVKAQHTKEAIEPFKPLMKPDSYVVSFQNGLCEYDIAEVVGADRTVGCFINLFADYLEPGKIEYGGVGSLYIGETDGTVSERVLDLKERLQGWGEAKATDNIFGYLWSKLAYGAMLTATATTNEEIAGFFAEPKLHPVLNAVGTEVLRVAEKQGITAEPFDNWNPALLYPHKKEPELQTSYFQLAERLRGYTKTRTGIWRDLAVRKRKTEVPQQLNPVIQIGEEHGLAMPLTRKLLSLIQEIENGKREMGMDNLRELEAVMQESGIS</sequence>
<dbReference type="EC" id="1.1.1.169" evidence="4"/>
<organism evidence="7 8">
    <name type="scientific">Planococcus shenhongbingii</name>
    <dbReference type="NCBI Taxonomy" id="3058398"/>
    <lineage>
        <taxon>Bacteria</taxon>
        <taxon>Bacillati</taxon>
        <taxon>Bacillota</taxon>
        <taxon>Bacilli</taxon>
        <taxon>Bacillales</taxon>
        <taxon>Caryophanaceae</taxon>
        <taxon>Planococcus</taxon>
    </lineage>
</organism>
<feature type="domain" description="Ketopantoate reductase C-terminal" evidence="6">
    <location>
        <begin position="178"/>
        <end position="320"/>
    </location>
</feature>
<comment type="catalytic activity">
    <reaction evidence="4">
        <text>(R)-pantoate + NADP(+) = 2-dehydropantoate + NADPH + H(+)</text>
        <dbReference type="Rhea" id="RHEA:16233"/>
        <dbReference type="ChEBI" id="CHEBI:11561"/>
        <dbReference type="ChEBI" id="CHEBI:15378"/>
        <dbReference type="ChEBI" id="CHEBI:15980"/>
        <dbReference type="ChEBI" id="CHEBI:57783"/>
        <dbReference type="ChEBI" id="CHEBI:58349"/>
        <dbReference type="EC" id="1.1.1.169"/>
    </reaction>
</comment>
<dbReference type="Pfam" id="PF08546">
    <property type="entry name" value="ApbA_C"/>
    <property type="match status" value="1"/>
</dbReference>
<comment type="caution">
    <text evidence="7">The sequence shown here is derived from an EMBL/GenBank/DDBJ whole genome shotgun (WGS) entry which is preliminary data.</text>
</comment>
<dbReference type="Proteomes" id="UP001172142">
    <property type="component" value="Unassembled WGS sequence"/>
</dbReference>
<keyword evidence="4" id="KW-0566">Pantothenate biosynthesis</keyword>
<evidence type="ECO:0000256" key="3">
    <source>
        <dbReference type="ARBA" id="ARBA00023002"/>
    </source>
</evidence>
<evidence type="ECO:0000259" key="6">
    <source>
        <dbReference type="Pfam" id="PF08546"/>
    </source>
</evidence>
<evidence type="ECO:0000256" key="1">
    <source>
        <dbReference type="ARBA" id="ARBA00007870"/>
    </source>
</evidence>
<keyword evidence="2 4" id="KW-0521">NADP</keyword>